<dbReference type="SUPFAM" id="SSF55021">
    <property type="entry name" value="ACT-like"/>
    <property type="match status" value="1"/>
</dbReference>
<organism evidence="2 3">
    <name type="scientific">Micromonospora azadirachtae</name>
    <dbReference type="NCBI Taxonomy" id="1970735"/>
    <lineage>
        <taxon>Bacteria</taxon>
        <taxon>Bacillati</taxon>
        <taxon>Actinomycetota</taxon>
        <taxon>Actinomycetes</taxon>
        <taxon>Micromonosporales</taxon>
        <taxon>Micromonosporaceae</taxon>
        <taxon>Micromonospora</taxon>
    </lineage>
</organism>
<feature type="domain" description="ACT" evidence="1">
    <location>
        <begin position="5"/>
        <end position="64"/>
    </location>
</feature>
<evidence type="ECO:0000259" key="1">
    <source>
        <dbReference type="PROSITE" id="PS51671"/>
    </source>
</evidence>
<feature type="non-terminal residue" evidence="2">
    <location>
        <position position="64"/>
    </location>
</feature>
<dbReference type="Proteomes" id="UP001597053">
    <property type="component" value="Unassembled WGS sequence"/>
</dbReference>
<comment type="caution">
    <text evidence="2">The sequence shown here is derived from an EMBL/GenBank/DDBJ whole genome shotgun (WGS) entry which is preliminary data.</text>
</comment>
<accession>A0ABW3A5A6</accession>
<proteinExistence type="predicted"/>
<evidence type="ECO:0000313" key="3">
    <source>
        <dbReference type="Proteomes" id="UP001597053"/>
    </source>
</evidence>
<keyword evidence="3" id="KW-1185">Reference proteome</keyword>
<dbReference type="InterPro" id="IPR045865">
    <property type="entry name" value="ACT-like_dom_sf"/>
</dbReference>
<protein>
    <submittedName>
        <fullName evidence="2">ACT domain-containing protein</fullName>
    </submittedName>
</protein>
<dbReference type="PROSITE" id="PS51671">
    <property type="entry name" value="ACT"/>
    <property type="match status" value="1"/>
</dbReference>
<name>A0ABW3A5A6_9ACTN</name>
<dbReference type="InterPro" id="IPR002912">
    <property type="entry name" value="ACT_dom"/>
</dbReference>
<dbReference type="CDD" id="cd02116">
    <property type="entry name" value="ACT"/>
    <property type="match status" value="1"/>
</dbReference>
<dbReference type="Gene3D" id="3.30.70.260">
    <property type="match status" value="1"/>
</dbReference>
<dbReference type="EMBL" id="JBHTHM010001048">
    <property type="protein sequence ID" value="MFD0785904.1"/>
    <property type="molecule type" value="Genomic_DNA"/>
</dbReference>
<gene>
    <name evidence="2" type="ORF">ACFQZ8_18520</name>
</gene>
<reference evidence="3" key="1">
    <citation type="journal article" date="2019" name="Int. J. Syst. Evol. Microbiol.">
        <title>The Global Catalogue of Microorganisms (GCM) 10K type strain sequencing project: providing services to taxonomists for standard genome sequencing and annotation.</title>
        <authorList>
            <consortium name="The Broad Institute Genomics Platform"/>
            <consortium name="The Broad Institute Genome Sequencing Center for Infectious Disease"/>
            <person name="Wu L."/>
            <person name="Ma J."/>
        </authorList>
    </citation>
    <scope>NUCLEOTIDE SEQUENCE [LARGE SCALE GENOMIC DNA]</scope>
    <source>
        <strain evidence="3">JCM 32148</strain>
    </source>
</reference>
<evidence type="ECO:0000313" key="2">
    <source>
        <dbReference type="EMBL" id="MFD0785904.1"/>
    </source>
</evidence>
<dbReference type="Pfam" id="PF01842">
    <property type="entry name" value="ACT"/>
    <property type="match status" value="1"/>
</dbReference>
<sequence>MTLWRIRATVDDRPGYLSVLTASLALRGVNILAVQVHTTERGAVDDFLVDAPDTLAEADLVAAV</sequence>